<keyword evidence="5" id="KW-0325">Glycoprotein</keyword>
<accession>A0A8C8RG10</accession>
<evidence type="ECO:0000256" key="2">
    <source>
        <dbReference type="ARBA" id="ARBA00022475"/>
    </source>
</evidence>
<dbReference type="AlphaFoldDB" id="A0A8C8RG10"/>
<evidence type="ECO:0000256" key="1">
    <source>
        <dbReference type="ARBA" id="ARBA00004236"/>
    </source>
</evidence>
<sequence>MWQCAKHRVKYKIKAALDPKHLEVRGLQTPFLFLFAAQALQCYTCLDPISASLCSTISNCSKDEIMCKTVMYSREEVFPFVGDSTVVKSCAPKCIPSDVDEIGGTRSTICCNTDLCNHDGAASIRISHVVMGISINFLCILLGNGL</sequence>
<name>A0A8C8RG10_9SAUR</name>
<protein>
    <submittedName>
        <fullName evidence="7">LY6/PLAUR domain containing 2</fullName>
    </submittedName>
</protein>
<dbReference type="InterPro" id="IPR035076">
    <property type="entry name" value="Toxin/TOLIP"/>
</dbReference>
<dbReference type="FunFam" id="2.10.60.10:FF:000003">
    <property type="entry name" value="lymphocyte antigen 6E isoform X1"/>
    <property type="match status" value="1"/>
</dbReference>
<evidence type="ECO:0000256" key="3">
    <source>
        <dbReference type="ARBA" id="ARBA00022729"/>
    </source>
</evidence>
<dbReference type="Gene3D" id="2.10.60.10">
    <property type="entry name" value="CD59"/>
    <property type="match status" value="1"/>
</dbReference>
<evidence type="ECO:0000313" key="7">
    <source>
        <dbReference type="Ensembl" id="ENSPCEP00000004925.1"/>
    </source>
</evidence>
<dbReference type="GO" id="GO:0030154">
    <property type="term" value="P:cell differentiation"/>
    <property type="evidence" value="ECO:0007669"/>
    <property type="project" value="UniProtKB-ARBA"/>
</dbReference>
<evidence type="ECO:0000256" key="5">
    <source>
        <dbReference type="ARBA" id="ARBA00023180"/>
    </source>
</evidence>
<dbReference type="InterPro" id="IPR016054">
    <property type="entry name" value="LY6_UPA_recep-like"/>
</dbReference>
<dbReference type="InterPro" id="IPR051110">
    <property type="entry name" value="Ly-6/neurotoxin-like_GPI-ap"/>
</dbReference>
<keyword evidence="4" id="KW-0472">Membrane</keyword>
<keyword evidence="3" id="KW-0732">Signal</keyword>
<comment type="subcellular location">
    <subcellularLocation>
        <location evidence="1">Cell membrane</location>
    </subcellularLocation>
</comment>
<dbReference type="Ensembl" id="ENSPCET00000005096.1">
    <property type="protein sequence ID" value="ENSPCEP00000004925.1"/>
    <property type="gene ID" value="ENSPCEG00000003956.1"/>
</dbReference>
<dbReference type="PROSITE" id="PS00983">
    <property type="entry name" value="LY6_UPAR"/>
    <property type="match status" value="1"/>
</dbReference>
<keyword evidence="8" id="KW-1185">Reference proteome</keyword>
<dbReference type="Pfam" id="PF00087">
    <property type="entry name" value="Toxin_TOLIP"/>
    <property type="match status" value="1"/>
</dbReference>
<dbReference type="PANTHER" id="PTHR16983">
    <property type="entry name" value="UPAR/LY6 DOMAIN-CONTAINING PROTEIN"/>
    <property type="match status" value="1"/>
</dbReference>
<dbReference type="GO" id="GO:0005886">
    <property type="term" value="C:plasma membrane"/>
    <property type="evidence" value="ECO:0007669"/>
    <property type="project" value="UniProtKB-SubCell"/>
</dbReference>
<dbReference type="PANTHER" id="PTHR16983:SF16">
    <property type="entry name" value="UPAR_LY6 DOMAIN-CONTAINING PROTEIN"/>
    <property type="match status" value="1"/>
</dbReference>
<proteinExistence type="predicted"/>
<organism evidence="7 8">
    <name type="scientific">Pelusios castaneus</name>
    <name type="common">West African mud turtle</name>
    <dbReference type="NCBI Taxonomy" id="367368"/>
    <lineage>
        <taxon>Eukaryota</taxon>
        <taxon>Metazoa</taxon>
        <taxon>Chordata</taxon>
        <taxon>Craniata</taxon>
        <taxon>Vertebrata</taxon>
        <taxon>Euteleostomi</taxon>
        <taxon>Archelosauria</taxon>
        <taxon>Testudinata</taxon>
        <taxon>Testudines</taxon>
        <taxon>Pleurodira</taxon>
        <taxon>Pelomedusidae</taxon>
        <taxon>Pelusios</taxon>
    </lineage>
</organism>
<evidence type="ECO:0000256" key="4">
    <source>
        <dbReference type="ARBA" id="ARBA00023136"/>
    </source>
</evidence>
<dbReference type="InterPro" id="IPR045860">
    <property type="entry name" value="Snake_toxin-like_sf"/>
</dbReference>
<reference evidence="7" key="1">
    <citation type="submission" date="2025-08" db="UniProtKB">
        <authorList>
            <consortium name="Ensembl"/>
        </authorList>
    </citation>
    <scope>IDENTIFICATION</scope>
</reference>
<evidence type="ECO:0000313" key="8">
    <source>
        <dbReference type="Proteomes" id="UP000694393"/>
    </source>
</evidence>
<dbReference type="SUPFAM" id="SSF57302">
    <property type="entry name" value="Snake toxin-like"/>
    <property type="match status" value="1"/>
</dbReference>
<reference evidence="7" key="2">
    <citation type="submission" date="2025-09" db="UniProtKB">
        <authorList>
            <consortium name="Ensembl"/>
        </authorList>
    </citation>
    <scope>IDENTIFICATION</scope>
</reference>
<feature type="domain" description="UPAR/Ly6" evidence="6">
    <location>
        <begin position="40"/>
        <end position="127"/>
    </location>
</feature>
<evidence type="ECO:0000259" key="6">
    <source>
        <dbReference type="SMART" id="SM00134"/>
    </source>
</evidence>
<dbReference type="InterPro" id="IPR018363">
    <property type="entry name" value="CD59_antigen_CS"/>
</dbReference>
<dbReference type="SMART" id="SM00134">
    <property type="entry name" value="LU"/>
    <property type="match status" value="1"/>
</dbReference>
<dbReference type="Proteomes" id="UP000694393">
    <property type="component" value="Unplaced"/>
</dbReference>
<keyword evidence="2" id="KW-1003">Cell membrane</keyword>